<feature type="binding site" evidence="5">
    <location>
        <position position="17"/>
    </location>
    <ligand>
        <name>Zn(2+)</name>
        <dbReference type="ChEBI" id="CHEBI:29105"/>
    </ligand>
</feature>
<feature type="compositionally biased region" description="Basic residues" evidence="6">
    <location>
        <begin position="330"/>
        <end position="350"/>
    </location>
</feature>
<feature type="region of interest" description="Disordered" evidence="6">
    <location>
        <begin position="219"/>
        <end position="240"/>
    </location>
</feature>
<evidence type="ECO:0000256" key="5">
    <source>
        <dbReference type="PIRSR" id="PIRSR607583-1"/>
    </source>
</evidence>
<gene>
    <name evidence="8" type="ORF">TRAPUB_10633</name>
</gene>
<dbReference type="Pfam" id="PF04495">
    <property type="entry name" value="GRASP55_65"/>
    <property type="match status" value="1"/>
</dbReference>
<dbReference type="InterPro" id="IPR007583">
    <property type="entry name" value="GRASP55_65"/>
</dbReference>
<comment type="subcellular location">
    <subcellularLocation>
        <location evidence="1">Golgi apparatus membrane</location>
    </subcellularLocation>
</comment>
<keyword evidence="5" id="KW-0862">Zinc</keyword>
<dbReference type="OMA" id="EPEFAMD"/>
<dbReference type="PANTHER" id="PTHR12893:SF0">
    <property type="entry name" value="GRASP65"/>
    <property type="match status" value="1"/>
</dbReference>
<feature type="compositionally biased region" description="Basic and acidic residues" evidence="6">
    <location>
        <begin position="360"/>
        <end position="384"/>
    </location>
</feature>
<evidence type="ECO:0000313" key="8">
    <source>
        <dbReference type="EMBL" id="OJT12798.1"/>
    </source>
</evidence>
<evidence type="ECO:0000256" key="1">
    <source>
        <dbReference type="ARBA" id="ARBA00004394"/>
    </source>
</evidence>
<dbReference type="PROSITE" id="PS51865">
    <property type="entry name" value="PDZ_GRASP"/>
    <property type="match status" value="2"/>
</dbReference>
<evidence type="ECO:0000259" key="7">
    <source>
        <dbReference type="PROSITE" id="PS51865"/>
    </source>
</evidence>
<dbReference type="AlphaFoldDB" id="A0A1M2VYX9"/>
<dbReference type="EMBL" id="MNAD01000447">
    <property type="protein sequence ID" value="OJT12798.1"/>
    <property type="molecule type" value="Genomic_DNA"/>
</dbReference>
<proteinExistence type="predicted"/>
<feature type="compositionally biased region" description="Acidic residues" evidence="6">
    <location>
        <begin position="231"/>
        <end position="240"/>
    </location>
</feature>
<keyword evidence="5" id="KW-0479">Metal-binding</keyword>
<feature type="domain" description="PDZ GRASP-type" evidence="7">
    <location>
        <begin position="14"/>
        <end position="116"/>
    </location>
</feature>
<feature type="domain" description="PDZ GRASP-type" evidence="7">
    <location>
        <begin position="122"/>
        <end position="211"/>
    </location>
</feature>
<dbReference type="GO" id="GO:0046872">
    <property type="term" value="F:metal ion binding"/>
    <property type="evidence" value="ECO:0007669"/>
    <property type="project" value="UniProtKB-KW"/>
</dbReference>
<protein>
    <submittedName>
        <fullName evidence="8">Golgi reassembly-stacking protein 1</fullName>
    </submittedName>
</protein>
<feature type="compositionally biased region" description="Pro residues" evidence="6">
    <location>
        <begin position="404"/>
        <end position="416"/>
    </location>
</feature>
<dbReference type="PANTHER" id="PTHR12893">
    <property type="entry name" value="GOLGI REASSEMBLY STACKING PROTEIN GRASP"/>
    <property type="match status" value="1"/>
</dbReference>
<organism evidence="8 9">
    <name type="scientific">Trametes pubescens</name>
    <name type="common">White-rot fungus</name>
    <dbReference type="NCBI Taxonomy" id="154538"/>
    <lineage>
        <taxon>Eukaryota</taxon>
        <taxon>Fungi</taxon>
        <taxon>Dikarya</taxon>
        <taxon>Basidiomycota</taxon>
        <taxon>Agaricomycotina</taxon>
        <taxon>Agaricomycetes</taxon>
        <taxon>Polyporales</taxon>
        <taxon>Polyporaceae</taxon>
        <taxon>Trametes</taxon>
    </lineage>
</organism>
<keyword evidence="3" id="KW-0333">Golgi apparatus</keyword>
<evidence type="ECO:0000256" key="2">
    <source>
        <dbReference type="ARBA" id="ARBA00022737"/>
    </source>
</evidence>
<evidence type="ECO:0000256" key="3">
    <source>
        <dbReference type="ARBA" id="ARBA00023034"/>
    </source>
</evidence>
<accession>A0A1M2VYX9</accession>
<dbReference type="GO" id="GO:0007030">
    <property type="term" value="P:Golgi organization"/>
    <property type="evidence" value="ECO:0007669"/>
    <property type="project" value="TreeGrafter"/>
</dbReference>
<dbReference type="InterPro" id="IPR024958">
    <property type="entry name" value="GRASP_PDZ"/>
</dbReference>
<dbReference type="FunFam" id="2.30.42.10:FF:000026">
    <property type="entry name" value="Golgi reassembly stacking protein 2"/>
    <property type="match status" value="1"/>
</dbReference>
<dbReference type="SUPFAM" id="SSF50156">
    <property type="entry name" value="PDZ domain-like"/>
    <property type="match status" value="1"/>
</dbReference>
<dbReference type="OrthoDB" id="3318at2759"/>
<evidence type="ECO:0000256" key="6">
    <source>
        <dbReference type="SAM" id="MobiDB-lite"/>
    </source>
</evidence>
<evidence type="ECO:0000256" key="4">
    <source>
        <dbReference type="ARBA" id="ARBA00023136"/>
    </source>
</evidence>
<dbReference type="InterPro" id="IPR036034">
    <property type="entry name" value="PDZ_sf"/>
</dbReference>
<feature type="region of interest" description="Disordered" evidence="6">
    <location>
        <begin position="320"/>
        <end position="452"/>
    </location>
</feature>
<feature type="binding site" evidence="5">
    <location>
        <position position="114"/>
    </location>
    <ligand>
        <name>Zn(2+)</name>
        <dbReference type="ChEBI" id="CHEBI:29105"/>
    </ligand>
</feature>
<keyword evidence="4" id="KW-0472">Membrane</keyword>
<dbReference type="Gene3D" id="2.30.42.10">
    <property type="match status" value="2"/>
</dbReference>
<keyword evidence="2" id="KW-0677">Repeat</keyword>
<comment type="caution">
    <text evidence="8">The sequence shown here is derived from an EMBL/GenBank/DDBJ whole genome shotgun (WGS) entry which is preliminary data.</text>
</comment>
<feature type="compositionally biased region" description="Low complexity" evidence="6">
    <location>
        <begin position="417"/>
        <end position="439"/>
    </location>
</feature>
<dbReference type="Proteomes" id="UP000184267">
    <property type="component" value="Unassembled WGS sequence"/>
</dbReference>
<evidence type="ECO:0000313" key="9">
    <source>
        <dbReference type="Proteomes" id="UP000184267"/>
    </source>
</evidence>
<name>A0A1M2VYX9_TRAPU</name>
<reference evidence="8 9" key="1">
    <citation type="submission" date="2016-10" db="EMBL/GenBank/DDBJ databases">
        <title>Genome sequence of the basidiomycete white-rot fungus Trametes pubescens.</title>
        <authorList>
            <person name="Makela M.R."/>
            <person name="Granchi Z."/>
            <person name="Peng M."/>
            <person name="De Vries R.P."/>
            <person name="Grigoriev I."/>
            <person name="Riley R."/>
            <person name="Hilden K."/>
        </authorList>
    </citation>
    <scope>NUCLEOTIDE SEQUENCE [LARGE SCALE GENOMIC DNA]</scope>
    <source>
        <strain evidence="8 9">FBCC735</strain>
    </source>
</reference>
<keyword evidence="9" id="KW-1185">Reference proteome</keyword>
<dbReference type="GO" id="GO:0000139">
    <property type="term" value="C:Golgi membrane"/>
    <property type="evidence" value="ECO:0007669"/>
    <property type="project" value="UniProtKB-SubCell"/>
</dbReference>
<sequence>MGASQSTASQIPSRALHVLRVTPSSPASHTNIEPYFDFVIGYKGDVHSFNTIEASELERIVERHEGRNLYLVMWNIVLVVPSRDWSSPHANIPDPQEPEAERKPSLLGLSMRMCEPEFAMDNVWHVLDVLEGSPAESAGLVPYGDWIIGWSGGVLSAEGDFYDVVEAHIDKPLRVYVYSYDFDTIREVVLIPNRHWGGEGLLGCVFGFGLLHRIPPLPADREPGAIPPELAQDEADDEEYEEQRLFVPADLPGTAETPEELEERLRWEQEEWDRQQSYAAAYDQGHDQAYRSSAYYSEDDHENEHPHMHAHAHDADYQHDAHQVETPHASHSHSHSHSHSAHDDHHHHHDHTSAHGNGHAHHDHDHDHDHNHDHDGHDHAHEDSHADEDEDQNGTGVSASGAAPAPPQTPAAPIPRPAQRTPSISLSSPRVSTPTPTRPFGAYINGGSSRQS</sequence>
<dbReference type="STRING" id="154538.A0A1M2VYX9"/>